<feature type="transmembrane region" description="Helical" evidence="1">
    <location>
        <begin position="48"/>
        <end position="70"/>
    </location>
</feature>
<evidence type="ECO:0000313" key="2">
    <source>
        <dbReference type="EMBL" id="VDN48784.1"/>
    </source>
</evidence>
<dbReference type="Pfam" id="PF19639">
    <property type="entry name" value="DUF6142"/>
    <property type="match status" value="1"/>
</dbReference>
<feature type="transmembrane region" description="Helical" evidence="1">
    <location>
        <begin position="82"/>
        <end position="103"/>
    </location>
</feature>
<name>A0A3P7P049_9FIRM</name>
<organism evidence="2 3">
    <name type="scientific">Petrocella atlantisensis</name>
    <dbReference type="NCBI Taxonomy" id="2173034"/>
    <lineage>
        <taxon>Bacteria</taxon>
        <taxon>Bacillati</taxon>
        <taxon>Bacillota</taxon>
        <taxon>Clostridia</taxon>
        <taxon>Lachnospirales</taxon>
        <taxon>Vallitaleaceae</taxon>
        <taxon>Petrocella</taxon>
    </lineage>
</organism>
<protein>
    <submittedName>
        <fullName evidence="2">Uncharacterized protein</fullName>
    </submittedName>
</protein>
<dbReference type="RefSeq" id="WP_125137866.1">
    <property type="nucleotide sequence ID" value="NZ_LR130778.1"/>
</dbReference>
<accession>A0A3P7P049</accession>
<sequence length="104" mass="11615">MDKKTSFRVNNRTETIYGFLSIGLGSISFAIFLWAVYQSAYNLSGREIFIGVIELVAMMLCFAGLTLGFIGETREDKLKISAHLGIALNIIIGIFHVLVIWHAF</sequence>
<keyword evidence="1" id="KW-1133">Transmembrane helix</keyword>
<keyword evidence="3" id="KW-1185">Reference proteome</keyword>
<dbReference type="KEGG" id="cbar:PATL70BA_2877"/>
<proteinExistence type="predicted"/>
<dbReference type="Proteomes" id="UP000279029">
    <property type="component" value="Chromosome"/>
</dbReference>
<evidence type="ECO:0000256" key="1">
    <source>
        <dbReference type="SAM" id="Phobius"/>
    </source>
</evidence>
<dbReference type="EMBL" id="LR130778">
    <property type="protein sequence ID" value="VDN48784.1"/>
    <property type="molecule type" value="Genomic_DNA"/>
</dbReference>
<reference evidence="2 3" key="1">
    <citation type="submission" date="2018-09" db="EMBL/GenBank/DDBJ databases">
        <authorList>
            <person name="Postec A."/>
        </authorList>
    </citation>
    <scope>NUCLEOTIDE SEQUENCE [LARGE SCALE GENOMIC DNA]</scope>
    <source>
        <strain evidence="2">70B-A</strain>
    </source>
</reference>
<evidence type="ECO:0000313" key="3">
    <source>
        <dbReference type="Proteomes" id="UP000279029"/>
    </source>
</evidence>
<feature type="transmembrane region" description="Helical" evidence="1">
    <location>
        <begin position="16"/>
        <end position="36"/>
    </location>
</feature>
<gene>
    <name evidence="2" type="ORF">PATL70BA_2877</name>
</gene>
<keyword evidence="1" id="KW-0472">Membrane</keyword>
<dbReference type="AlphaFoldDB" id="A0A3P7P049"/>
<keyword evidence="1" id="KW-0812">Transmembrane</keyword>
<dbReference type="InterPro" id="IPR046140">
    <property type="entry name" value="DUF6142"/>
</dbReference>